<feature type="region of interest" description="Disordered" evidence="1">
    <location>
        <begin position="24"/>
        <end position="53"/>
    </location>
</feature>
<proteinExistence type="predicted"/>
<dbReference type="PROSITE" id="PS51257">
    <property type="entry name" value="PROKAR_LIPOPROTEIN"/>
    <property type="match status" value="1"/>
</dbReference>
<gene>
    <name evidence="3" type="ORF">DESUT3_31050</name>
</gene>
<dbReference type="Proteomes" id="UP001319827">
    <property type="component" value="Chromosome"/>
</dbReference>
<feature type="region of interest" description="Disordered" evidence="1">
    <location>
        <begin position="130"/>
        <end position="153"/>
    </location>
</feature>
<accession>A0ABM8HUN2</accession>
<evidence type="ECO:0000313" key="3">
    <source>
        <dbReference type="EMBL" id="BCR06036.1"/>
    </source>
</evidence>
<keyword evidence="2" id="KW-0732">Signal</keyword>
<dbReference type="RefSeq" id="WP_221249419.1">
    <property type="nucleotide sequence ID" value="NZ_AP024355.1"/>
</dbReference>
<feature type="signal peptide" evidence="2">
    <location>
        <begin position="1"/>
        <end position="18"/>
    </location>
</feature>
<feature type="chain" id="PRO_5046648970" description="Nucleotide-binding protein" evidence="2">
    <location>
        <begin position="19"/>
        <end position="263"/>
    </location>
</feature>
<reference evidence="3 4" key="1">
    <citation type="journal article" date="2016" name="C (Basel)">
        <title>Selective Growth of and Electricity Production by Marine Exoelectrogenic Bacteria in Self-Aggregated Hydrogel of Microbially Reduced Graphene Oxide.</title>
        <authorList>
            <person name="Yoshida N."/>
            <person name="Goto Y."/>
            <person name="Miyata Y."/>
        </authorList>
    </citation>
    <scope>NUCLEOTIDE SEQUENCE [LARGE SCALE GENOMIC DNA]</scope>
    <source>
        <strain evidence="3 4">NIT-T3</strain>
    </source>
</reference>
<evidence type="ECO:0000256" key="2">
    <source>
        <dbReference type="SAM" id="SignalP"/>
    </source>
</evidence>
<reference evidence="3 4" key="2">
    <citation type="journal article" date="2021" name="Int. J. Syst. Evol. Microbiol.">
        <title>Isolation and Polyphasic Characterization of Desulfuromonas versatilis sp. Nov., an Electrogenic Bacteria Capable of Versatile Metabolism Isolated from a Graphene Oxide-Reducing Enrichment Culture.</title>
        <authorList>
            <person name="Xie L."/>
            <person name="Yoshida N."/>
            <person name="Ishii S."/>
            <person name="Meng L."/>
        </authorList>
    </citation>
    <scope>NUCLEOTIDE SEQUENCE [LARGE SCALE GENOMIC DNA]</scope>
    <source>
        <strain evidence="3 4">NIT-T3</strain>
    </source>
</reference>
<dbReference type="EMBL" id="AP024355">
    <property type="protein sequence ID" value="BCR06036.1"/>
    <property type="molecule type" value="Genomic_DNA"/>
</dbReference>
<evidence type="ECO:0000313" key="4">
    <source>
        <dbReference type="Proteomes" id="UP001319827"/>
    </source>
</evidence>
<organism evidence="3 4">
    <name type="scientific">Desulfuromonas versatilis</name>
    <dbReference type="NCBI Taxonomy" id="2802975"/>
    <lineage>
        <taxon>Bacteria</taxon>
        <taxon>Pseudomonadati</taxon>
        <taxon>Thermodesulfobacteriota</taxon>
        <taxon>Desulfuromonadia</taxon>
        <taxon>Desulfuromonadales</taxon>
        <taxon>Desulfuromonadaceae</taxon>
        <taxon>Desulfuromonas</taxon>
    </lineage>
</organism>
<evidence type="ECO:0008006" key="5">
    <source>
        <dbReference type="Google" id="ProtNLM"/>
    </source>
</evidence>
<sequence>MKKRFSLMLAGMAALALAAGCKDEAPKTAPAPEPAAQQQPAAQPAASPGKSGKVVETMNSGGYTYVKVDTGSEQFWAAAPEFVVQVGDPVAVPEGMPMVDYHSKTLDRTFDMVYFVPAVMVGGAAPAAAAPAGMGSDMQMPEGHPPINGSAGGQAQVDLSGIAKAEGGQTVAEVFAGKGDLSGKEITLRGKVVKFSPEIMGKNWIHIQDGTGGEGTNDLTVTTSAVAKVGDTVLVTGKLTTDKDFGYGYKYDIILEDAQVNIE</sequence>
<feature type="compositionally biased region" description="Low complexity" evidence="1">
    <location>
        <begin position="27"/>
        <end position="48"/>
    </location>
</feature>
<protein>
    <recommendedName>
        <fullName evidence="5">Nucleotide-binding protein</fullName>
    </recommendedName>
</protein>
<name>A0ABM8HUN2_9BACT</name>
<evidence type="ECO:0000256" key="1">
    <source>
        <dbReference type="SAM" id="MobiDB-lite"/>
    </source>
</evidence>
<keyword evidence="4" id="KW-1185">Reference proteome</keyword>